<proteinExistence type="predicted"/>
<dbReference type="RefSeq" id="WP_068303571.1">
    <property type="nucleotide sequence ID" value="NZ_FNAK01000009.1"/>
</dbReference>
<reference evidence="2 3" key="1">
    <citation type="submission" date="2016-10" db="EMBL/GenBank/DDBJ databases">
        <authorList>
            <person name="de Groot N.N."/>
        </authorList>
    </citation>
    <scope>NUCLEOTIDE SEQUENCE [LARGE SCALE GENOMIC DNA]</scope>
    <source>
        <strain evidence="2 3">CGMCC 1.9109</strain>
    </source>
</reference>
<sequence>MKLALYILLCLLLAGQAAGKDTPLRAPVYHVQPAGFIEEGHLKGIFVDYLRALEQEANIPLQLTMVSYNRLIFLIEAGEADVALFLRDSAIKAAPIEKIVSLKSALISKSVIKLHDHKQLPNLTITVLRGGYFASILEKNGIRNYVPANDYLHSATLLKHDRVGAIFGIEIVALAGLAQAGLGRNQIAPPYPYGHEEIWLHMSNQLRGSDTATRIAAATRRLQKQDMYQTLAAKYLPMFALQGAKMADTKTR</sequence>
<name>A0A1G7F4T8_9PROT</name>
<dbReference type="EMBL" id="FNAK01000009">
    <property type="protein sequence ID" value="SDE70948.1"/>
    <property type="molecule type" value="Genomic_DNA"/>
</dbReference>
<dbReference type="SUPFAM" id="SSF53850">
    <property type="entry name" value="Periplasmic binding protein-like II"/>
    <property type="match status" value="1"/>
</dbReference>
<keyword evidence="1" id="KW-0732">Signal</keyword>
<dbReference type="Proteomes" id="UP000183685">
    <property type="component" value="Unassembled WGS sequence"/>
</dbReference>
<dbReference type="Gene3D" id="3.40.190.10">
    <property type="entry name" value="Periplasmic binding protein-like II"/>
    <property type="match status" value="2"/>
</dbReference>
<feature type="signal peptide" evidence="1">
    <location>
        <begin position="1"/>
        <end position="19"/>
    </location>
</feature>
<dbReference type="AlphaFoldDB" id="A0A1G7F4T8"/>
<accession>A0A1G7F4T8</accession>
<keyword evidence="3" id="KW-1185">Reference proteome</keyword>
<dbReference type="STRING" id="637679.GCA_001550055_01591"/>
<evidence type="ECO:0000313" key="2">
    <source>
        <dbReference type="EMBL" id="SDE70948.1"/>
    </source>
</evidence>
<protein>
    <submittedName>
        <fullName evidence="2">Extracellular solute-binding protein, family 3</fullName>
    </submittedName>
</protein>
<organism evidence="2 3">
    <name type="scientific">Kordiimonas lacus</name>
    <dbReference type="NCBI Taxonomy" id="637679"/>
    <lineage>
        <taxon>Bacteria</taxon>
        <taxon>Pseudomonadati</taxon>
        <taxon>Pseudomonadota</taxon>
        <taxon>Alphaproteobacteria</taxon>
        <taxon>Kordiimonadales</taxon>
        <taxon>Kordiimonadaceae</taxon>
        <taxon>Kordiimonas</taxon>
    </lineage>
</organism>
<evidence type="ECO:0000313" key="3">
    <source>
        <dbReference type="Proteomes" id="UP000183685"/>
    </source>
</evidence>
<evidence type="ECO:0000256" key="1">
    <source>
        <dbReference type="SAM" id="SignalP"/>
    </source>
</evidence>
<feature type="chain" id="PRO_5010205040" evidence="1">
    <location>
        <begin position="20"/>
        <end position="252"/>
    </location>
</feature>
<gene>
    <name evidence="2" type="ORF">SAMN04488071_3619</name>
</gene>